<keyword evidence="1" id="KW-0001">2Fe-2S</keyword>
<dbReference type="PANTHER" id="PTHR10293">
    <property type="entry name" value="GLUTAREDOXIN FAMILY MEMBER"/>
    <property type="match status" value="1"/>
</dbReference>
<accession>A0A915KMV0</accession>
<evidence type="ECO:0000256" key="1">
    <source>
        <dbReference type="ARBA" id="ARBA00022714"/>
    </source>
</evidence>
<proteinExistence type="predicted"/>
<evidence type="ECO:0000256" key="4">
    <source>
        <dbReference type="ARBA" id="ARBA00023014"/>
    </source>
</evidence>
<evidence type="ECO:0000256" key="6">
    <source>
        <dbReference type="ARBA" id="ARBA00067456"/>
    </source>
</evidence>
<evidence type="ECO:0000256" key="7">
    <source>
        <dbReference type="ARBA" id="ARBA00076083"/>
    </source>
</evidence>
<dbReference type="InterPro" id="IPR002109">
    <property type="entry name" value="Glutaredoxin"/>
</dbReference>
<dbReference type="Proteomes" id="UP000887565">
    <property type="component" value="Unplaced"/>
</dbReference>
<sequence length="138" mass="15496">MAKNLPGRLFGKTSAITMFFLPKVKSDKVVAFIKGVPEQPMCGFSKLVVQILDMHGVKFTSFDVLENDSLRRNMKLYSNWPTFPQVFIDGKLVGGADIMLEMHKNKELVQLLEKVGIKSAYSNEEGHLTNMDQVSIDS</sequence>
<evidence type="ECO:0000256" key="3">
    <source>
        <dbReference type="ARBA" id="ARBA00023004"/>
    </source>
</evidence>
<dbReference type="NCBIfam" id="TIGR00365">
    <property type="entry name" value="Grx4 family monothiol glutaredoxin"/>
    <property type="match status" value="1"/>
</dbReference>
<dbReference type="PANTHER" id="PTHR10293:SF16">
    <property type="entry name" value="GLUTAREDOXIN-RELATED PROTEIN 5, MITOCHONDRIAL"/>
    <property type="match status" value="1"/>
</dbReference>
<evidence type="ECO:0000313" key="10">
    <source>
        <dbReference type="WBParaSite" id="nRc.2.0.1.t39779-RA"/>
    </source>
</evidence>
<dbReference type="GO" id="GO:0051537">
    <property type="term" value="F:2 iron, 2 sulfur cluster binding"/>
    <property type="evidence" value="ECO:0007669"/>
    <property type="project" value="UniProtKB-KW"/>
</dbReference>
<evidence type="ECO:0000313" key="9">
    <source>
        <dbReference type="Proteomes" id="UP000887565"/>
    </source>
</evidence>
<dbReference type="InterPro" id="IPR033658">
    <property type="entry name" value="GRX_PICOT-like"/>
</dbReference>
<dbReference type="PROSITE" id="PS51354">
    <property type="entry name" value="GLUTAREDOXIN_2"/>
    <property type="match status" value="1"/>
</dbReference>
<dbReference type="GO" id="GO:0005759">
    <property type="term" value="C:mitochondrial matrix"/>
    <property type="evidence" value="ECO:0007669"/>
    <property type="project" value="TreeGrafter"/>
</dbReference>
<feature type="domain" description="Glutaredoxin" evidence="8">
    <location>
        <begin position="29"/>
        <end position="93"/>
    </location>
</feature>
<evidence type="ECO:0000256" key="5">
    <source>
        <dbReference type="ARBA" id="ARBA00023284"/>
    </source>
</evidence>
<keyword evidence="2" id="KW-0479">Metal-binding</keyword>
<dbReference type="CDD" id="cd03028">
    <property type="entry name" value="GRX_PICOT_like"/>
    <property type="match status" value="1"/>
</dbReference>
<dbReference type="InterPro" id="IPR004480">
    <property type="entry name" value="Monothiol_GRX-rel"/>
</dbReference>
<dbReference type="Pfam" id="PF00462">
    <property type="entry name" value="Glutaredoxin"/>
    <property type="match status" value="1"/>
</dbReference>
<dbReference type="OMA" id="YEVLDEP"/>
<dbReference type="InterPro" id="IPR036249">
    <property type="entry name" value="Thioredoxin-like_sf"/>
</dbReference>
<dbReference type="AlphaFoldDB" id="A0A915KMV0"/>
<name>A0A915KMV0_ROMCU</name>
<reference evidence="10" key="1">
    <citation type="submission" date="2022-11" db="UniProtKB">
        <authorList>
            <consortium name="WormBaseParasite"/>
        </authorList>
    </citation>
    <scope>IDENTIFICATION</scope>
</reference>
<keyword evidence="3" id="KW-0408">Iron</keyword>
<dbReference type="Gene3D" id="3.40.30.10">
    <property type="entry name" value="Glutaredoxin"/>
    <property type="match status" value="1"/>
</dbReference>
<dbReference type="GO" id="GO:0046872">
    <property type="term" value="F:metal ion binding"/>
    <property type="evidence" value="ECO:0007669"/>
    <property type="project" value="UniProtKB-KW"/>
</dbReference>
<organism evidence="9 10">
    <name type="scientific">Romanomermis culicivorax</name>
    <name type="common">Nematode worm</name>
    <dbReference type="NCBI Taxonomy" id="13658"/>
    <lineage>
        <taxon>Eukaryota</taxon>
        <taxon>Metazoa</taxon>
        <taxon>Ecdysozoa</taxon>
        <taxon>Nematoda</taxon>
        <taxon>Enoplea</taxon>
        <taxon>Dorylaimia</taxon>
        <taxon>Mermithida</taxon>
        <taxon>Mermithoidea</taxon>
        <taxon>Mermithidae</taxon>
        <taxon>Romanomermis</taxon>
    </lineage>
</organism>
<evidence type="ECO:0000256" key="2">
    <source>
        <dbReference type="ARBA" id="ARBA00022723"/>
    </source>
</evidence>
<dbReference type="WBParaSite" id="nRc.2.0.1.t39779-RA">
    <property type="protein sequence ID" value="nRc.2.0.1.t39779-RA"/>
    <property type="gene ID" value="nRc.2.0.1.g39779"/>
</dbReference>
<dbReference type="SUPFAM" id="SSF52833">
    <property type="entry name" value="Thioredoxin-like"/>
    <property type="match status" value="1"/>
</dbReference>
<dbReference type="FunFam" id="3.40.30.10:FF:000005">
    <property type="entry name" value="Glutaredoxin 5"/>
    <property type="match status" value="1"/>
</dbReference>
<keyword evidence="9" id="KW-1185">Reference proteome</keyword>
<keyword evidence="5" id="KW-0676">Redox-active center</keyword>
<keyword evidence="4" id="KW-0411">Iron-sulfur</keyword>
<protein>
    <recommendedName>
        <fullName evidence="6">Glutaredoxin-related protein 5, mitochondrial</fullName>
    </recommendedName>
    <alternativeName>
        <fullName evidence="7">Monothiol glutaredoxin-5</fullName>
    </alternativeName>
</protein>
<evidence type="ECO:0000259" key="8">
    <source>
        <dbReference type="Pfam" id="PF00462"/>
    </source>
</evidence>